<organism evidence="3 4">
    <name type="scientific">Streptomyces fuscichromogenes</name>
    <dbReference type="NCBI Taxonomy" id="1324013"/>
    <lineage>
        <taxon>Bacteria</taxon>
        <taxon>Bacillati</taxon>
        <taxon>Actinomycetota</taxon>
        <taxon>Actinomycetes</taxon>
        <taxon>Kitasatosporales</taxon>
        <taxon>Streptomycetaceae</taxon>
        <taxon>Streptomyces</taxon>
    </lineage>
</organism>
<evidence type="ECO:0000259" key="2">
    <source>
        <dbReference type="Pfam" id="PF13699"/>
    </source>
</evidence>
<feature type="compositionally biased region" description="Low complexity" evidence="1">
    <location>
        <begin position="269"/>
        <end position="290"/>
    </location>
</feature>
<dbReference type="EMBL" id="BMML01000016">
    <property type="protein sequence ID" value="GGN27971.1"/>
    <property type="molecule type" value="Genomic_DNA"/>
</dbReference>
<dbReference type="Pfam" id="PF13699">
    <property type="entry name" value="eCIS_core"/>
    <property type="match status" value="1"/>
</dbReference>
<comment type="caution">
    <text evidence="3">The sequence shown here is derived from an EMBL/GenBank/DDBJ whole genome shotgun (WGS) entry which is preliminary data.</text>
</comment>
<dbReference type="Proteomes" id="UP000653411">
    <property type="component" value="Unassembled WGS sequence"/>
</dbReference>
<gene>
    <name evidence="3" type="ORF">GCM10011578_063660</name>
</gene>
<feature type="compositionally biased region" description="Low complexity" evidence="1">
    <location>
        <begin position="476"/>
        <end position="500"/>
    </location>
</feature>
<feature type="region of interest" description="Disordered" evidence="1">
    <location>
        <begin position="1"/>
        <end position="42"/>
    </location>
</feature>
<proteinExistence type="predicted"/>
<name>A0A917XI03_9ACTN</name>
<reference evidence="3" key="1">
    <citation type="journal article" date="2014" name="Int. J. Syst. Evol. Microbiol.">
        <title>Complete genome sequence of Corynebacterium casei LMG S-19264T (=DSM 44701T), isolated from a smear-ripened cheese.</title>
        <authorList>
            <consortium name="US DOE Joint Genome Institute (JGI-PGF)"/>
            <person name="Walter F."/>
            <person name="Albersmeier A."/>
            <person name="Kalinowski J."/>
            <person name="Ruckert C."/>
        </authorList>
    </citation>
    <scope>NUCLEOTIDE SEQUENCE</scope>
    <source>
        <strain evidence="3">CGMCC 4.7110</strain>
    </source>
</reference>
<feature type="compositionally biased region" description="Gly residues" evidence="1">
    <location>
        <begin position="665"/>
        <end position="675"/>
    </location>
</feature>
<feature type="compositionally biased region" description="Low complexity" evidence="1">
    <location>
        <begin position="300"/>
        <end position="313"/>
    </location>
</feature>
<feature type="compositionally biased region" description="Low complexity" evidence="1">
    <location>
        <begin position="360"/>
        <end position="369"/>
    </location>
</feature>
<feature type="compositionally biased region" description="Basic and acidic residues" evidence="1">
    <location>
        <begin position="509"/>
        <end position="519"/>
    </location>
</feature>
<feature type="region of interest" description="Disordered" evidence="1">
    <location>
        <begin position="57"/>
        <end position="205"/>
    </location>
</feature>
<dbReference type="AlphaFoldDB" id="A0A917XI03"/>
<dbReference type="RefSeq" id="WP_189266299.1">
    <property type="nucleotide sequence ID" value="NZ_BMML01000016.1"/>
</dbReference>
<feature type="region of interest" description="Disordered" evidence="1">
    <location>
        <begin position="219"/>
        <end position="536"/>
    </location>
</feature>
<reference evidence="3" key="2">
    <citation type="submission" date="2020-09" db="EMBL/GenBank/DDBJ databases">
        <authorList>
            <person name="Sun Q."/>
            <person name="Zhou Y."/>
        </authorList>
    </citation>
    <scope>NUCLEOTIDE SEQUENCE</scope>
    <source>
        <strain evidence="3">CGMCC 4.7110</strain>
    </source>
</reference>
<evidence type="ECO:0000313" key="3">
    <source>
        <dbReference type="EMBL" id="GGN27971.1"/>
    </source>
</evidence>
<feature type="region of interest" description="Disordered" evidence="1">
    <location>
        <begin position="665"/>
        <end position="701"/>
    </location>
</feature>
<feature type="compositionally biased region" description="Low complexity" evidence="1">
    <location>
        <begin position="386"/>
        <end position="398"/>
    </location>
</feature>
<evidence type="ECO:0000313" key="4">
    <source>
        <dbReference type="Proteomes" id="UP000653411"/>
    </source>
</evidence>
<keyword evidence="4" id="KW-1185">Reference proteome</keyword>
<feature type="compositionally biased region" description="Basic and acidic residues" evidence="1">
    <location>
        <begin position="345"/>
        <end position="359"/>
    </location>
</feature>
<dbReference type="InterPro" id="IPR025295">
    <property type="entry name" value="eCIS_core_dom"/>
</dbReference>
<feature type="compositionally biased region" description="Basic residues" evidence="1">
    <location>
        <begin position="1"/>
        <end position="10"/>
    </location>
</feature>
<accession>A0A917XI03</accession>
<feature type="compositionally biased region" description="Basic and acidic residues" evidence="1">
    <location>
        <begin position="62"/>
        <end position="75"/>
    </location>
</feature>
<feature type="domain" description="eCIS core" evidence="2">
    <location>
        <begin position="533"/>
        <end position="606"/>
    </location>
</feature>
<feature type="compositionally biased region" description="Pro residues" evidence="1">
    <location>
        <begin position="421"/>
        <end position="432"/>
    </location>
</feature>
<evidence type="ECO:0000256" key="1">
    <source>
        <dbReference type="SAM" id="MobiDB-lite"/>
    </source>
</evidence>
<sequence>MRWLPRRRRRETRDAPADQGLPPADQGLPPGDGNWRRLPPLVPTVLRPPLTAAASMGVVAADRTRPLVHAPDRTRPAARRAPETPGHPASSHPGAAFAVEPVAGRVTGLVAVRAEGPPGQAPVAPPSTRGRRAPVPDRAPVPRTPPAAVRRTPRVLASAGPRPSLVEAADEYVGDPLPDGTPEEPYEEAPHASRAPAPDDALKASSDWVRMLESYRPPWATEDGAASSRQPGAVPPTPEGGASWSSEAPVPPPRPAREPGTGLPKTPARRASLAESRRLGLGNPLRRPPGSDVRMPVDPPADALDALDAPDAPEVQDRQPEQTPAAEAPSPPEPDTGVDNGAGAEADRSPRLADADTGRSPRPAADAAPSPRPAPDVATHTWRSTAGPEAPLPGLGAPVDRPARLPHGTSSGARPPRRHTPPVPTEPAPPTQTPADGEAVDVPGRAGGEPDVRPAAPPAATPVYRFVPGERPAPPAAGASRPTGAVPTPTAAPAPSTGRPPVRPRARRRPDGARPEPEPRPPAPVAPPVRTAPSELADAVRRVHGVDVSDVPIHRGPEAAAEARSLGARAFTRNGEVFLPAHEGPFDQPVARGLLAHELTHAAQQRVLGPALPPEDSDAGTALEAAAVAAERWARGSGADPAAADVAPAASWTAPWIATGAGAGVGAGTEAGTGPGTVAPPASWTAPRSAAPASGVQRQPGDVTTMAEPMETEPVHPPTAIAPVADGTPSESRASPAPAPLDAELLSVRDRLIELSGRRPLDLDDPGDIEEVAVQVYEKIHRRLRRELLVDRERAGRLGETGPFGWAR</sequence>
<protein>
    <recommendedName>
        <fullName evidence="2">eCIS core domain-containing protein</fullName>
    </recommendedName>
</protein>